<keyword evidence="8 11" id="KW-1133">Transmembrane helix</keyword>
<reference evidence="14 15" key="1">
    <citation type="submission" date="2018-06" db="EMBL/GenBank/DDBJ databases">
        <title>Three novel Pseudomonas species isolated from symptomatic oak.</title>
        <authorList>
            <person name="Bueno-Gonzalez V."/>
            <person name="Brady C."/>
        </authorList>
    </citation>
    <scope>NUCLEOTIDE SEQUENCE [LARGE SCALE GENOMIC DNA]</scope>
    <source>
        <strain evidence="14 15">P26B</strain>
    </source>
</reference>
<comment type="subcellular location">
    <subcellularLocation>
        <location evidence="1">Cell inner membrane</location>
        <topology evidence="1">Single-pass membrane protein</topology>
    </subcellularLocation>
</comment>
<dbReference type="Proteomes" id="UP000291334">
    <property type="component" value="Unassembled WGS sequence"/>
</dbReference>
<accession>A0ABY1YZM7</accession>
<keyword evidence="6 11" id="KW-0812">Transmembrane</keyword>
<dbReference type="InterPro" id="IPR007812">
    <property type="entry name" value="T2SS_protein-GspL"/>
</dbReference>
<dbReference type="SUPFAM" id="SSF53067">
    <property type="entry name" value="Actin-like ATPase domain"/>
    <property type="match status" value="1"/>
</dbReference>
<dbReference type="PIRSF" id="PIRSF015761">
    <property type="entry name" value="Protein_L"/>
    <property type="match status" value="1"/>
</dbReference>
<keyword evidence="9 11" id="KW-0472">Membrane</keyword>
<sequence>MDCIFVATSPTSPAGDSPVVWVAPGQGSRSLGLGECAGLLEGRPVALVLPAEMTSALRVSLPTRKARLMRQALPYVVEEMLADDVEHFHLSLGEPGADGRYPVLAILKAQLANWLDTLELSGITVAAIHVDADLLPQDGEQTLLLGDRLLIGGEAEVRMAVSQACWPQLSPFCGGSIAPRAEPDPYALLAGGRATAIDLAQGDFRLRTETTAWPLWRPFALLSAAAVILLLAFNVVQVWLLERSGDEYAQASRALYQELFPEDSRIVNIRAQFAAHLEQKTPESSFMSLLGLASPSIASAKSPLVVTQVDYSQSRGDLVLQVRARDFADLEQLRQRLTESGLSVQVGSASREEQGVTARVVLRGGV</sequence>
<evidence type="ECO:0000256" key="9">
    <source>
        <dbReference type="ARBA" id="ARBA00023136"/>
    </source>
</evidence>
<evidence type="ECO:0000313" key="14">
    <source>
        <dbReference type="EMBL" id="TBU99714.1"/>
    </source>
</evidence>
<proteinExistence type="inferred from homology"/>
<feature type="transmembrane region" description="Helical" evidence="11">
    <location>
        <begin position="215"/>
        <end position="236"/>
    </location>
</feature>
<keyword evidence="4" id="KW-1003">Cell membrane</keyword>
<keyword evidence="3 10" id="KW-0813">Transport</keyword>
<comment type="caution">
    <text evidence="14">The sequence shown here is derived from an EMBL/GenBank/DDBJ whole genome shotgun (WGS) entry which is preliminary data.</text>
</comment>
<dbReference type="InterPro" id="IPR025691">
    <property type="entry name" value="GspL_pp_dom"/>
</dbReference>
<evidence type="ECO:0000256" key="3">
    <source>
        <dbReference type="ARBA" id="ARBA00022448"/>
    </source>
</evidence>
<comment type="similarity">
    <text evidence="2 10">Belongs to the GSP L family.</text>
</comment>
<keyword evidence="15" id="KW-1185">Reference proteome</keyword>
<dbReference type="InterPro" id="IPR043129">
    <property type="entry name" value="ATPase_NBD"/>
</dbReference>
<evidence type="ECO:0000313" key="15">
    <source>
        <dbReference type="Proteomes" id="UP000291334"/>
    </source>
</evidence>
<dbReference type="Pfam" id="PF05134">
    <property type="entry name" value="T2SSL"/>
    <property type="match status" value="1"/>
</dbReference>
<evidence type="ECO:0000256" key="1">
    <source>
        <dbReference type="ARBA" id="ARBA00004377"/>
    </source>
</evidence>
<dbReference type="CDD" id="cd24017">
    <property type="entry name" value="ASKHA_T2SSL_N"/>
    <property type="match status" value="1"/>
</dbReference>
<evidence type="ECO:0000256" key="6">
    <source>
        <dbReference type="ARBA" id="ARBA00022692"/>
    </source>
</evidence>
<gene>
    <name evidence="14" type="primary">gspL</name>
    <name evidence="14" type="ORF">DNK34_24040</name>
</gene>
<evidence type="ECO:0000256" key="7">
    <source>
        <dbReference type="ARBA" id="ARBA00022927"/>
    </source>
</evidence>
<dbReference type="Pfam" id="PF12693">
    <property type="entry name" value="GspL_C"/>
    <property type="match status" value="1"/>
</dbReference>
<evidence type="ECO:0000256" key="4">
    <source>
        <dbReference type="ARBA" id="ARBA00022475"/>
    </source>
</evidence>
<evidence type="ECO:0000259" key="12">
    <source>
        <dbReference type="Pfam" id="PF05134"/>
    </source>
</evidence>
<organism evidence="14 15">
    <name type="scientific">Phytopseudomonas dryadis</name>
    <dbReference type="NCBI Taxonomy" id="2487520"/>
    <lineage>
        <taxon>Bacteria</taxon>
        <taxon>Pseudomonadati</taxon>
        <taxon>Pseudomonadota</taxon>
        <taxon>Gammaproteobacteria</taxon>
        <taxon>Pseudomonadales</taxon>
        <taxon>Pseudomonadaceae</taxon>
        <taxon>Phytopseudomonas</taxon>
    </lineage>
</organism>
<keyword evidence="5" id="KW-0997">Cell inner membrane</keyword>
<feature type="domain" description="GspL cytoplasmic actin-ATPase-like" evidence="12">
    <location>
        <begin position="23"/>
        <end position="169"/>
    </location>
</feature>
<protein>
    <recommendedName>
        <fullName evidence="10">Type II secretion system protein L</fullName>
        <shortName evidence="10">T2SS protein L</shortName>
    </recommendedName>
</protein>
<name>A0ABY1YZM7_9GAMM</name>
<dbReference type="Gene3D" id="3.30.420.380">
    <property type="match status" value="1"/>
</dbReference>
<dbReference type="RefSeq" id="WP_131177830.1">
    <property type="nucleotide sequence ID" value="NZ_QJUM01000043.1"/>
</dbReference>
<dbReference type="EMBL" id="QJUM01000043">
    <property type="protein sequence ID" value="TBU99714.1"/>
    <property type="molecule type" value="Genomic_DNA"/>
</dbReference>
<evidence type="ECO:0000256" key="2">
    <source>
        <dbReference type="ARBA" id="ARBA00005318"/>
    </source>
</evidence>
<dbReference type="NCBIfam" id="TIGR01709">
    <property type="entry name" value="typeII_sec_gspL"/>
    <property type="match status" value="1"/>
</dbReference>
<keyword evidence="7 10" id="KW-0653">Protein transport</keyword>
<evidence type="ECO:0000259" key="13">
    <source>
        <dbReference type="Pfam" id="PF12693"/>
    </source>
</evidence>
<evidence type="ECO:0000256" key="8">
    <source>
        <dbReference type="ARBA" id="ARBA00022989"/>
    </source>
</evidence>
<dbReference type="InterPro" id="IPR024230">
    <property type="entry name" value="GspL_cyto_dom"/>
</dbReference>
<feature type="domain" description="GspL periplasmic" evidence="13">
    <location>
        <begin position="213"/>
        <end position="363"/>
    </location>
</feature>
<evidence type="ECO:0000256" key="5">
    <source>
        <dbReference type="ARBA" id="ARBA00022519"/>
    </source>
</evidence>
<evidence type="ECO:0000256" key="10">
    <source>
        <dbReference type="PIRNR" id="PIRNR015761"/>
    </source>
</evidence>
<evidence type="ECO:0000256" key="11">
    <source>
        <dbReference type="SAM" id="Phobius"/>
    </source>
</evidence>
<comment type="function">
    <text evidence="10">Inner membrane component of the type II secretion system required for the energy-dependent secretion of extracellular factors such as proteases and toxins from the periplasm.</text>
</comment>
<dbReference type="Gene3D" id="3.30.1360.100">
    <property type="entry name" value="General secretion pathway protein M, EpsM"/>
    <property type="match status" value="1"/>
</dbReference>